<dbReference type="EMBL" id="UINC01176878">
    <property type="protein sequence ID" value="SVD84216.1"/>
    <property type="molecule type" value="Genomic_DNA"/>
</dbReference>
<dbReference type="AlphaFoldDB" id="A0A382YLP4"/>
<organism evidence="1">
    <name type="scientific">marine metagenome</name>
    <dbReference type="NCBI Taxonomy" id="408172"/>
    <lineage>
        <taxon>unclassified sequences</taxon>
        <taxon>metagenomes</taxon>
        <taxon>ecological metagenomes</taxon>
    </lineage>
</organism>
<accession>A0A382YLP4</accession>
<sequence length="74" mass="8179">MSGDQSNGTALAHHGGDSFRPIVEFEVFLPERQHRCTGKFYEQFVGTTEYVQPDTVDSAQSLGQLSTHPIGVIR</sequence>
<gene>
    <name evidence="1" type="ORF">METZ01_LOCUS437070</name>
</gene>
<protein>
    <submittedName>
        <fullName evidence="1">Uncharacterized protein</fullName>
    </submittedName>
</protein>
<reference evidence="1" key="1">
    <citation type="submission" date="2018-05" db="EMBL/GenBank/DDBJ databases">
        <authorList>
            <person name="Lanie J.A."/>
            <person name="Ng W.-L."/>
            <person name="Kazmierczak K.M."/>
            <person name="Andrzejewski T.M."/>
            <person name="Davidsen T.M."/>
            <person name="Wayne K.J."/>
            <person name="Tettelin H."/>
            <person name="Glass J.I."/>
            <person name="Rusch D."/>
            <person name="Podicherti R."/>
            <person name="Tsui H.-C.T."/>
            <person name="Winkler M.E."/>
        </authorList>
    </citation>
    <scope>NUCLEOTIDE SEQUENCE</scope>
</reference>
<proteinExistence type="predicted"/>
<evidence type="ECO:0000313" key="1">
    <source>
        <dbReference type="EMBL" id="SVD84216.1"/>
    </source>
</evidence>
<name>A0A382YLP4_9ZZZZ</name>